<keyword evidence="7" id="KW-0336">GPI-anchor</keyword>
<accession>A0A0N1H5Y8</accession>
<evidence type="ECO:0000256" key="3">
    <source>
        <dbReference type="ARBA" id="ARBA00010031"/>
    </source>
</evidence>
<keyword evidence="10 15" id="KW-0408">Iron</keyword>
<dbReference type="GO" id="GO:0005576">
    <property type="term" value="C:extracellular region"/>
    <property type="evidence" value="ECO:0007669"/>
    <property type="project" value="UniProtKB-SubCell"/>
</dbReference>
<feature type="chain" id="PRO_5005873039" description="CFEM domain-containing protein" evidence="17">
    <location>
        <begin position="17"/>
        <end position="196"/>
    </location>
</feature>
<dbReference type="GO" id="GO:0005886">
    <property type="term" value="C:plasma membrane"/>
    <property type="evidence" value="ECO:0007669"/>
    <property type="project" value="UniProtKB-SubCell"/>
</dbReference>
<evidence type="ECO:0000256" key="14">
    <source>
        <dbReference type="ARBA" id="ARBA00023288"/>
    </source>
</evidence>
<feature type="disulfide bond" evidence="15">
    <location>
        <begin position="28"/>
        <end position="68"/>
    </location>
</feature>
<keyword evidence="9 17" id="KW-0732">Signal</keyword>
<dbReference type="InterPro" id="IPR008427">
    <property type="entry name" value="Extracellular_membr_CFEM_dom"/>
</dbReference>
<dbReference type="EMBL" id="LFJN01000021">
    <property type="protein sequence ID" value="KPI37966.1"/>
    <property type="molecule type" value="Genomic_DNA"/>
</dbReference>
<name>A0A0N1H5Y8_9EURO</name>
<evidence type="ECO:0000256" key="1">
    <source>
        <dbReference type="ARBA" id="ARBA00004609"/>
    </source>
</evidence>
<dbReference type="GO" id="GO:0098552">
    <property type="term" value="C:side of membrane"/>
    <property type="evidence" value="ECO:0007669"/>
    <property type="project" value="UniProtKB-KW"/>
</dbReference>
<evidence type="ECO:0000256" key="8">
    <source>
        <dbReference type="ARBA" id="ARBA00022723"/>
    </source>
</evidence>
<keyword evidence="12 15" id="KW-1015">Disulfide bond</keyword>
<evidence type="ECO:0000256" key="6">
    <source>
        <dbReference type="ARBA" id="ARBA00022617"/>
    </source>
</evidence>
<feature type="signal peptide" evidence="17">
    <location>
        <begin position="1"/>
        <end position="16"/>
    </location>
</feature>
<dbReference type="InterPro" id="IPR051735">
    <property type="entry name" value="CFEM_domain"/>
</dbReference>
<feature type="region of interest" description="Disordered" evidence="16">
    <location>
        <begin position="148"/>
        <end position="170"/>
    </location>
</feature>
<evidence type="ECO:0000313" key="19">
    <source>
        <dbReference type="EMBL" id="KPI37966.1"/>
    </source>
</evidence>
<dbReference type="PROSITE" id="PS52012">
    <property type="entry name" value="CFEM"/>
    <property type="match status" value="1"/>
</dbReference>
<protein>
    <recommendedName>
        <fullName evidence="18">CFEM domain-containing protein</fullName>
    </recommendedName>
</protein>
<evidence type="ECO:0000256" key="5">
    <source>
        <dbReference type="ARBA" id="ARBA00022525"/>
    </source>
</evidence>
<dbReference type="Pfam" id="PF05730">
    <property type="entry name" value="CFEM"/>
    <property type="match status" value="1"/>
</dbReference>
<proteinExistence type="inferred from homology"/>
<gene>
    <name evidence="19" type="ORF">AB675_3045</name>
</gene>
<feature type="binding site" description="axial binding residue" evidence="15">
    <location>
        <position position="46"/>
    </location>
    <ligand>
        <name>heme</name>
        <dbReference type="ChEBI" id="CHEBI:30413"/>
    </ligand>
    <ligandPart>
        <name>Fe</name>
        <dbReference type="ChEBI" id="CHEBI:18248"/>
    </ligandPart>
</feature>
<evidence type="ECO:0000256" key="16">
    <source>
        <dbReference type="SAM" id="MobiDB-lite"/>
    </source>
</evidence>
<evidence type="ECO:0000256" key="17">
    <source>
        <dbReference type="SAM" id="SignalP"/>
    </source>
</evidence>
<dbReference type="AlphaFoldDB" id="A0A0N1H5Y8"/>
<keyword evidence="11" id="KW-0472">Membrane</keyword>
<evidence type="ECO:0000256" key="9">
    <source>
        <dbReference type="ARBA" id="ARBA00022729"/>
    </source>
</evidence>
<evidence type="ECO:0000256" key="13">
    <source>
        <dbReference type="ARBA" id="ARBA00023180"/>
    </source>
</evidence>
<dbReference type="GeneID" id="28734945"/>
<evidence type="ECO:0000256" key="10">
    <source>
        <dbReference type="ARBA" id="ARBA00023004"/>
    </source>
</evidence>
<evidence type="ECO:0000256" key="12">
    <source>
        <dbReference type="ARBA" id="ARBA00023157"/>
    </source>
</evidence>
<comment type="similarity">
    <text evidence="3">Belongs to the RBT5 family.</text>
</comment>
<feature type="domain" description="CFEM" evidence="18">
    <location>
        <begin position="1"/>
        <end position="111"/>
    </location>
</feature>
<reference evidence="19 20" key="1">
    <citation type="submission" date="2015-06" db="EMBL/GenBank/DDBJ databases">
        <title>Draft genome of the ant-associated black yeast Phialophora attae CBS 131958.</title>
        <authorList>
            <person name="Moreno L.F."/>
            <person name="Stielow B.J."/>
            <person name="de Hoog S."/>
            <person name="Vicente V.A."/>
            <person name="Weiss V.A."/>
            <person name="de Vries M."/>
            <person name="Cruz L.M."/>
            <person name="Souza E.M."/>
        </authorList>
    </citation>
    <scope>NUCLEOTIDE SEQUENCE [LARGE SCALE GENOMIC DNA]</scope>
    <source>
        <strain evidence="19 20">CBS 131958</strain>
    </source>
</reference>
<dbReference type="Proteomes" id="UP000038010">
    <property type="component" value="Unassembled WGS sequence"/>
</dbReference>
<comment type="caution">
    <text evidence="15">Lacks conserved residue(s) required for the propagation of feature annotation.</text>
</comment>
<keyword evidence="5" id="KW-0964">Secreted</keyword>
<dbReference type="RefSeq" id="XP_017997929.1">
    <property type="nucleotide sequence ID" value="XM_018143065.1"/>
</dbReference>
<evidence type="ECO:0000256" key="7">
    <source>
        <dbReference type="ARBA" id="ARBA00022622"/>
    </source>
</evidence>
<comment type="caution">
    <text evidence="19">The sequence shown here is derived from an EMBL/GenBank/DDBJ whole genome shotgun (WGS) entry which is preliminary data.</text>
</comment>
<dbReference type="VEuPathDB" id="FungiDB:AB675_3045"/>
<evidence type="ECO:0000313" key="20">
    <source>
        <dbReference type="Proteomes" id="UP000038010"/>
    </source>
</evidence>
<keyword evidence="20" id="KW-1185">Reference proteome</keyword>
<keyword evidence="6 15" id="KW-0349">Heme</keyword>
<feature type="disulfide bond" evidence="15">
    <location>
        <begin position="51"/>
        <end position="84"/>
    </location>
</feature>
<keyword evidence="13" id="KW-0325">Glycoprotein</keyword>
<keyword evidence="14" id="KW-0449">Lipoprotein</keyword>
<dbReference type="PANTHER" id="PTHR37928:SF2">
    <property type="entry name" value="GPI ANCHORED CFEM DOMAIN PROTEIN (AFU_ORTHOLOGUE AFUA_6G10580)"/>
    <property type="match status" value="1"/>
</dbReference>
<dbReference type="PANTHER" id="PTHR37928">
    <property type="entry name" value="CFEM DOMAIN PROTEIN (AFU_ORTHOLOGUE AFUA_6G14090)"/>
    <property type="match status" value="1"/>
</dbReference>
<evidence type="ECO:0000259" key="18">
    <source>
        <dbReference type="PROSITE" id="PS52012"/>
    </source>
</evidence>
<evidence type="ECO:0000256" key="4">
    <source>
        <dbReference type="ARBA" id="ARBA00022475"/>
    </source>
</evidence>
<evidence type="ECO:0000256" key="2">
    <source>
        <dbReference type="ARBA" id="ARBA00004613"/>
    </source>
</evidence>
<evidence type="ECO:0000256" key="15">
    <source>
        <dbReference type="PROSITE-ProRule" id="PRU01356"/>
    </source>
</evidence>
<feature type="compositionally biased region" description="Low complexity" evidence="16">
    <location>
        <begin position="160"/>
        <end position="170"/>
    </location>
</feature>
<organism evidence="19 20">
    <name type="scientific">Cyphellophora attinorum</name>
    <dbReference type="NCBI Taxonomy" id="1664694"/>
    <lineage>
        <taxon>Eukaryota</taxon>
        <taxon>Fungi</taxon>
        <taxon>Dikarya</taxon>
        <taxon>Ascomycota</taxon>
        <taxon>Pezizomycotina</taxon>
        <taxon>Eurotiomycetes</taxon>
        <taxon>Chaetothyriomycetidae</taxon>
        <taxon>Chaetothyriales</taxon>
        <taxon>Cyphellophoraceae</taxon>
        <taxon>Cyphellophora</taxon>
    </lineage>
</organism>
<comment type="subcellular location">
    <subcellularLocation>
        <location evidence="1">Cell membrane</location>
        <topology evidence="1">Lipid-anchor</topology>
        <topology evidence="1">GPI-anchor</topology>
    </subcellularLocation>
    <subcellularLocation>
        <location evidence="2">Secreted</location>
    </subcellularLocation>
</comment>
<keyword evidence="4" id="KW-1003">Cell membrane</keyword>
<keyword evidence="8 15" id="KW-0479">Metal-binding</keyword>
<sequence length="196" mass="18878">MRHSFAPLIFAAAAFALPQASLDGLTACAQTAVLGALAGTGCGLTDVKCICAASGFQAAAQAAITTACGAGDAEATTAWATSYCAGAGSPLPSDSTISGDIADPTMISSTPTDTYAGQVTSTTDVPADATTAWVNGTCTKCAHSNDTAPLATPSMPQEPSPSNTGSSGPSYTGAASKFGGVAGMIGAVAAAAVFAL</sequence>
<evidence type="ECO:0000256" key="11">
    <source>
        <dbReference type="ARBA" id="ARBA00023136"/>
    </source>
</evidence>
<feature type="disulfide bond" evidence="15">
    <location>
        <begin position="42"/>
        <end position="49"/>
    </location>
</feature>
<dbReference type="GO" id="GO:0046872">
    <property type="term" value="F:metal ion binding"/>
    <property type="evidence" value="ECO:0007669"/>
    <property type="project" value="UniProtKB-UniRule"/>
</dbReference>
<dbReference type="SMART" id="SM00747">
    <property type="entry name" value="CFEM"/>
    <property type="match status" value="1"/>
</dbReference>